<dbReference type="PANTHER" id="PTHR44200:SF1">
    <property type="entry name" value="DNAJ HOMOLOG SUBFAMILY C MEMBER 7"/>
    <property type="match status" value="1"/>
</dbReference>
<dbReference type="PROSITE" id="PS50076">
    <property type="entry name" value="DNAJ_2"/>
    <property type="match status" value="1"/>
</dbReference>
<dbReference type="InterPro" id="IPR011990">
    <property type="entry name" value="TPR-like_helical_dom_sf"/>
</dbReference>
<dbReference type="SMART" id="SM00271">
    <property type="entry name" value="DnaJ"/>
    <property type="match status" value="1"/>
</dbReference>
<feature type="compositionally biased region" description="Basic and acidic residues" evidence="2">
    <location>
        <begin position="740"/>
        <end position="750"/>
    </location>
</feature>
<dbReference type="PANTHER" id="PTHR44200">
    <property type="entry name" value="DNAJ HOMOLOG SUBFAMILY C MEMBER 7"/>
    <property type="match status" value="1"/>
</dbReference>
<sequence>MFEGTHTRDVRHPYVTLPPGGSSAIAGTLPRGFYGSAPSTPGAAGSSGMSPPLFTLDGGAVFARTYSAQPRHGGVGSAAGSGLSARAVRPPHNSTSPRPATEAASTAGVPPASALASRTFAVTGVGCTPRLTGATPSRRTPPPRVSSAPAQPHTVAMAARPHLNNYLAGHAAHALSSVGTRVRMAHPSRSSSAPHTTPAAATAPHETAPAANTRYHQTATAVAGSSAADVLEEGTPKRARSLSPTPPSTASSSATHAAATAAAAAAPVRPFLRPHLPSHRGEGAPAGTPAPATVDTDPSASAHHQHHHHPAIFARSTATAAHRVGRQRPSVARMTRSSTLSRPVLLTKGASRTHQSTGAAATAATAGSSAAAAAGVARATPAAAPAADAATASGTRAIRSPSPSLSPEDLRHRSSVGSSSGGVAGVAAAYSPYLARPSPPPPPPRPQAGHHRRSRRASLVSLASNSSASFLLHERHVSPDDEAAATLHFFRGMPDLSSGVREAADGRTCSSPEEELTMGATASALEVPSPDPLRDGGGRSEGHRSGPATATTSSGSSSNSSSRGSGGGDGDGVACTPAAAQRRGAPLGSSAYARLADCVAHVSGPAGVVERLKERGNVFLLREEFSHAIATYTEAIRLAPGYEALWGNRASAFLLTFRYLPAVADCLYVLHLHPGHVQACWRVAKAYAAAYRLLEAKKYYQLAQRACEKDEMAPQSSTAGDDTPDMYRSRGSGEGATAFTRHDSRSLKSQRDARAMAAEEATLELVEGYWQHLRHERWADALEAMDRALTCISYTGPTAVSWQALRLEALLHLQPKKALAEAEALHRRYPDSLELYPVLTKAIFYSMHDAAATKRCLGLLDEAAEKRHAQNRLLKVHTRYCATQLRERLPADSGNAAALHMEAWGRQHFLKEDSRAAELRHTIEKFARHRDAGNAAYEAGDWDAAALAYTRCLETDRRNHALLAAVYCNRTAVYMQAGRWRDALGDADAAVSLSPQHATAYGRRGRVQLYLLAQEYEGQRAVLASRYTAQWTSAVKERLQRYADAAVVDLTRAVELAPTLEHKTQLQQALVQRQAIQAALRATAETPKATTPPSGTHRAEEGRRPQSASSAPPPVDPQRVASAAARELTEQLKLLGLSIVAPSAPGEFGRLPAPKVIAKAYREAALRWHPDKWVTASSQEQQQAEQQFKSICVAYQALRERSGAIF</sequence>
<evidence type="ECO:0000313" key="5">
    <source>
        <dbReference type="Proteomes" id="UP001430356"/>
    </source>
</evidence>
<dbReference type="InterPro" id="IPR036869">
    <property type="entry name" value="J_dom_sf"/>
</dbReference>
<dbReference type="CDD" id="cd06257">
    <property type="entry name" value="DnaJ"/>
    <property type="match status" value="1"/>
</dbReference>
<evidence type="ECO:0000259" key="3">
    <source>
        <dbReference type="PROSITE" id="PS50076"/>
    </source>
</evidence>
<proteinExistence type="predicted"/>
<dbReference type="Gene3D" id="1.10.287.110">
    <property type="entry name" value="DnaJ domain"/>
    <property type="match status" value="1"/>
</dbReference>
<name>A0AAW0FAP2_9TRYP</name>
<dbReference type="Pfam" id="PF00226">
    <property type="entry name" value="DnaJ"/>
    <property type="match status" value="1"/>
</dbReference>
<reference evidence="4 5" key="1">
    <citation type="journal article" date="2021" name="MBio">
        <title>A New Model Trypanosomatid, Novymonas esmeraldas: Genomic Perception of Its 'Candidatus Pandoraea novymonadis' Endosymbiont.</title>
        <authorList>
            <person name="Zakharova A."/>
            <person name="Saura A."/>
            <person name="Butenko A."/>
            <person name="Podesvova L."/>
            <person name="Warmusova S."/>
            <person name="Kostygov A.Y."/>
            <person name="Nenarokova A."/>
            <person name="Lukes J."/>
            <person name="Opperdoes F.R."/>
            <person name="Yurchenko V."/>
        </authorList>
    </citation>
    <scope>NUCLEOTIDE SEQUENCE [LARGE SCALE GENOMIC DNA]</scope>
    <source>
        <strain evidence="4 5">E262AT.01</strain>
    </source>
</reference>
<evidence type="ECO:0000313" key="4">
    <source>
        <dbReference type="EMBL" id="KAK7201693.1"/>
    </source>
</evidence>
<feature type="region of interest" description="Disordered" evidence="2">
    <location>
        <begin position="180"/>
        <end position="207"/>
    </location>
</feature>
<feature type="compositionally biased region" description="Low complexity" evidence="2">
    <location>
        <begin position="553"/>
        <end position="563"/>
    </location>
</feature>
<dbReference type="Gene3D" id="1.25.40.10">
    <property type="entry name" value="Tetratricopeptide repeat domain"/>
    <property type="match status" value="2"/>
</dbReference>
<feature type="region of interest" description="Disordered" evidence="2">
    <location>
        <begin position="70"/>
        <end position="111"/>
    </location>
</feature>
<dbReference type="SUPFAM" id="SSF46565">
    <property type="entry name" value="Chaperone J-domain"/>
    <property type="match status" value="1"/>
</dbReference>
<dbReference type="Proteomes" id="UP001430356">
    <property type="component" value="Unassembled WGS sequence"/>
</dbReference>
<evidence type="ECO:0000256" key="2">
    <source>
        <dbReference type="SAM" id="MobiDB-lite"/>
    </source>
</evidence>
<feature type="region of interest" description="Disordered" evidence="2">
    <location>
        <begin position="1082"/>
        <end position="1123"/>
    </location>
</feature>
<feature type="compositionally biased region" description="Low complexity" evidence="2">
    <location>
        <begin position="1082"/>
        <end position="1093"/>
    </location>
</feature>
<keyword evidence="5" id="KW-1185">Reference proteome</keyword>
<dbReference type="EMBL" id="JAECZO010000019">
    <property type="protein sequence ID" value="KAK7201693.1"/>
    <property type="molecule type" value="Genomic_DNA"/>
</dbReference>
<dbReference type="InterPro" id="IPR052758">
    <property type="entry name" value="SRC_co-chaperone"/>
</dbReference>
<feature type="region of interest" description="Disordered" evidence="2">
    <location>
        <begin position="127"/>
        <end position="152"/>
    </location>
</feature>
<feature type="compositionally biased region" description="Basic and acidic residues" evidence="2">
    <location>
        <begin position="532"/>
        <end position="544"/>
    </location>
</feature>
<accession>A0AAW0FAP2</accession>
<gene>
    <name evidence="4" type="ORF">NESM_000234400</name>
</gene>
<feature type="compositionally biased region" description="Low complexity" evidence="2">
    <location>
        <begin position="248"/>
        <end position="267"/>
    </location>
</feature>
<feature type="repeat" description="TPR" evidence="1">
    <location>
        <begin position="609"/>
        <end position="642"/>
    </location>
</feature>
<evidence type="ECO:0000256" key="1">
    <source>
        <dbReference type="PROSITE-ProRule" id="PRU00339"/>
    </source>
</evidence>
<dbReference type="InterPro" id="IPR001623">
    <property type="entry name" value="DnaJ_domain"/>
</dbReference>
<organism evidence="4 5">
    <name type="scientific">Novymonas esmeraldas</name>
    <dbReference type="NCBI Taxonomy" id="1808958"/>
    <lineage>
        <taxon>Eukaryota</taxon>
        <taxon>Discoba</taxon>
        <taxon>Euglenozoa</taxon>
        <taxon>Kinetoplastea</taxon>
        <taxon>Metakinetoplastina</taxon>
        <taxon>Trypanosomatida</taxon>
        <taxon>Trypanosomatidae</taxon>
        <taxon>Novymonas</taxon>
    </lineage>
</organism>
<feature type="compositionally biased region" description="Low complexity" evidence="2">
    <location>
        <begin position="185"/>
        <end position="207"/>
    </location>
</feature>
<feature type="compositionally biased region" description="Pro residues" evidence="2">
    <location>
        <begin position="437"/>
        <end position="446"/>
    </location>
</feature>
<dbReference type="SUPFAM" id="SSF48452">
    <property type="entry name" value="TPR-like"/>
    <property type="match status" value="2"/>
</dbReference>
<feature type="region of interest" description="Disordered" evidence="2">
    <location>
        <begin position="711"/>
        <end position="750"/>
    </location>
</feature>
<keyword evidence="1" id="KW-0802">TPR repeat</keyword>
<dbReference type="SMART" id="SM00028">
    <property type="entry name" value="TPR"/>
    <property type="match status" value="5"/>
</dbReference>
<feature type="region of interest" description="Disordered" evidence="2">
    <location>
        <begin position="387"/>
        <end position="457"/>
    </location>
</feature>
<comment type="caution">
    <text evidence="4">The sequence shown here is derived from an EMBL/GenBank/DDBJ whole genome shotgun (WGS) entry which is preliminary data.</text>
</comment>
<feature type="repeat" description="TPR" evidence="1">
    <location>
        <begin position="964"/>
        <end position="997"/>
    </location>
</feature>
<feature type="region of interest" description="Disordered" evidence="2">
    <location>
        <begin position="220"/>
        <end position="361"/>
    </location>
</feature>
<feature type="compositionally biased region" description="Low complexity" evidence="2">
    <location>
        <begin position="283"/>
        <end position="298"/>
    </location>
</feature>
<dbReference type="InterPro" id="IPR019734">
    <property type="entry name" value="TPR_rpt"/>
</dbReference>
<dbReference type="PROSITE" id="PS50005">
    <property type="entry name" value="TPR"/>
    <property type="match status" value="2"/>
</dbReference>
<feature type="region of interest" description="Disordered" evidence="2">
    <location>
        <begin position="496"/>
        <end position="576"/>
    </location>
</feature>
<protein>
    <submittedName>
        <fullName evidence="4">TPR-repeat-containing chaperone protein DNAJ</fullName>
    </submittedName>
</protein>
<dbReference type="AlphaFoldDB" id="A0AAW0FAP2"/>
<feature type="domain" description="J" evidence="3">
    <location>
        <begin position="1130"/>
        <end position="1206"/>
    </location>
</feature>
<feature type="compositionally biased region" description="Low complexity" evidence="2">
    <location>
        <begin position="425"/>
        <end position="436"/>
    </location>
</feature>
<feature type="compositionally biased region" description="Low complexity" evidence="2">
    <location>
        <begin position="387"/>
        <end position="397"/>
    </location>
</feature>